<name>A0A834FYM1_RHOSS</name>
<proteinExistence type="predicted"/>
<keyword evidence="2" id="KW-1185">Reference proteome</keyword>
<gene>
    <name evidence="1" type="ORF">RHSIM_RhsimUnG0219700</name>
</gene>
<evidence type="ECO:0000313" key="2">
    <source>
        <dbReference type="Proteomes" id="UP000626092"/>
    </source>
</evidence>
<comment type="caution">
    <text evidence="1">The sequence shown here is derived from an EMBL/GenBank/DDBJ whole genome shotgun (WGS) entry which is preliminary data.</text>
</comment>
<accession>A0A834FYM1</accession>
<organism evidence="1 2">
    <name type="scientific">Rhododendron simsii</name>
    <name type="common">Sims's rhododendron</name>
    <dbReference type="NCBI Taxonomy" id="118357"/>
    <lineage>
        <taxon>Eukaryota</taxon>
        <taxon>Viridiplantae</taxon>
        <taxon>Streptophyta</taxon>
        <taxon>Embryophyta</taxon>
        <taxon>Tracheophyta</taxon>
        <taxon>Spermatophyta</taxon>
        <taxon>Magnoliopsida</taxon>
        <taxon>eudicotyledons</taxon>
        <taxon>Gunneridae</taxon>
        <taxon>Pentapetalae</taxon>
        <taxon>asterids</taxon>
        <taxon>Ericales</taxon>
        <taxon>Ericaceae</taxon>
        <taxon>Ericoideae</taxon>
        <taxon>Rhodoreae</taxon>
        <taxon>Rhododendron</taxon>
    </lineage>
</organism>
<dbReference type="EMBL" id="WJXA01000477">
    <property type="protein sequence ID" value="KAF7112525.1"/>
    <property type="molecule type" value="Genomic_DNA"/>
</dbReference>
<evidence type="ECO:0000313" key="1">
    <source>
        <dbReference type="EMBL" id="KAF7112525.1"/>
    </source>
</evidence>
<reference evidence="1" key="1">
    <citation type="submission" date="2019-11" db="EMBL/GenBank/DDBJ databases">
        <authorList>
            <person name="Liu Y."/>
            <person name="Hou J."/>
            <person name="Li T.-Q."/>
            <person name="Guan C.-H."/>
            <person name="Wu X."/>
            <person name="Wu H.-Z."/>
            <person name="Ling F."/>
            <person name="Zhang R."/>
            <person name="Shi X.-G."/>
            <person name="Ren J.-P."/>
            <person name="Chen E.-F."/>
            <person name="Sun J.-M."/>
        </authorList>
    </citation>
    <scope>NUCLEOTIDE SEQUENCE</scope>
    <source>
        <strain evidence="1">Adult_tree_wgs_1</strain>
        <tissue evidence="1">Leaves</tissue>
    </source>
</reference>
<dbReference type="Proteomes" id="UP000626092">
    <property type="component" value="Unassembled WGS sequence"/>
</dbReference>
<dbReference type="OrthoDB" id="1745301at2759"/>
<dbReference type="AlphaFoldDB" id="A0A834FYM1"/>
<sequence length="104" mass="11317">MQSYCSGEDMGFQHVGFVGLIVNKEYSDGDGIEDGDDATLVSEGVIWSLSSVFWIFCPLGGFEELDQADFSSANTKVLRMVNSLAVDNEAKQTIDALQGQLQKT</sequence>
<protein>
    <submittedName>
        <fullName evidence="1">Uncharacterized protein</fullName>
    </submittedName>
</protein>